<protein>
    <submittedName>
        <fullName evidence="1">Uncharacterized protein</fullName>
    </submittedName>
</protein>
<proteinExistence type="predicted"/>
<dbReference type="Proteomes" id="UP001143910">
    <property type="component" value="Unassembled WGS sequence"/>
</dbReference>
<organism evidence="1 2">
    <name type="scientific">Zarea fungicola</name>
    <dbReference type="NCBI Taxonomy" id="93591"/>
    <lineage>
        <taxon>Eukaryota</taxon>
        <taxon>Fungi</taxon>
        <taxon>Dikarya</taxon>
        <taxon>Ascomycota</taxon>
        <taxon>Pezizomycotina</taxon>
        <taxon>Sordariomycetes</taxon>
        <taxon>Hypocreomycetidae</taxon>
        <taxon>Hypocreales</taxon>
        <taxon>Cordycipitaceae</taxon>
        <taxon>Zarea</taxon>
    </lineage>
</organism>
<evidence type="ECO:0000313" key="1">
    <source>
        <dbReference type="EMBL" id="KAJ2977102.1"/>
    </source>
</evidence>
<keyword evidence="2" id="KW-1185">Reference proteome</keyword>
<sequence>MMLAMNATPEKRFLARAFPPRCIRTLVLSFLSSCVFYSFYLLSHLEFASYSPNYLYNQLATYFEAGVYNNTLYQNGTEAAVHAHWNFSQPCQGFPNTEDVMVVMKTGATEAFEKMPTQLLTSLQCLPDFLIFSDLEQQIGKYHIYNVLDRVENIMTSERREFVLYQAQKNCPISQKECTKGMEGGWDLDKYKFMNMVVRTWEMRPNRKWYVFVEADTYVVWSNLVQWLDTRMDATEDVYIGGIAYLGTLPFAHGGTGYVISGVLLKRLVTLVSQATVAQFDEIATRLCCGDVLLANAFDNIEVSVQKASPMFNGEKPNTLAFGPHDWCQPLFTMHHMNSEEISAVWQYEQTRTKTDPLQIRDIYHAFVGPNLIARRSQWNNRAEQTCFENAGDGSNVIEHHAHESPDACSRVCVAKGLGVDATAYEMLGTEEERDSYLENAYNREAGKGGVPTERNCFQWRYYMGKCCVSDTFSMGYPSSKYDEGDITSGWFVEGIEEWIDEFGQCDEGIKWMKAECVGKWCSKMKEKQEAKNLKKQTGELVPGEDGDGLR</sequence>
<comment type="caution">
    <text evidence="1">The sequence shown here is derived from an EMBL/GenBank/DDBJ whole genome shotgun (WGS) entry which is preliminary data.</text>
</comment>
<gene>
    <name evidence="1" type="ORF">NQ176_g4563</name>
</gene>
<name>A0ACC1NDZ3_9HYPO</name>
<evidence type="ECO:0000313" key="2">
    <source>
        <dbReference type="Proteomes" id="UP001143910"/>
    </source>
</evidence>
<accession>A0ACC1NDZ3</accession>
<dbReference type="EMBL" id="JANJQO010000506">
    <property type="protein sequence ID" value="KAJ2977102.1"/>
    <property type="molecule type" value="Genomic_DNA"/>
</dbReference>
<reference evidence="1" key="1">
    <citation type="submission" date="2022-08" db="EMBL/GenBank/DDBJ databases">
        <title>Genome Sequence of Lecanicillium fungicola.</title>
        <authorList>
            <person name="Buettner E."/>
        </authorList>
    </citation>
    <scope>NUCLEOTIDE SEQUENCE</scope>
    <source>
        <strain evidence="1">Babe33</strain>
    </source>
</reference>